<name>E3GYJ4_METFV</name>
<evidence type="ECO:0000313" key="3">
    <source>
        <dbReference type="EMBL" id="ADP77376.1"/>
    </source>
</evidence>
<keyword evidence="4" id="KW-1185">Reference proteome</keyword>
<organism evidence="3 4">
    <name type="scientific">Methanothermus fervidus (strain ATCC 43054 / DSM 2088 / JCM 10308 / V24 S)</name>
    <dbReference type="NCBI Taxonomy" id="523846"/>
    <lineage>
        <taxon>Archaea</taxon>
        <taxon>Methanobacteriati</taxon>
        <taxon>Methanobacteriota</taxon>
        <taxon>Methanomada group</taxon>
        <taxon>Methanobacteria</taxon>
        <taxon>Methanobacteriales</taxon>
        <taxon>Methanothermaceae</taxon>
        <taxon>Methanothermus</taxon>
    </lineage>
</organism>
<reference evidence="3 4" key="1">
    <citation type="journal article" date="2010" name="Stand. Genomic Sci.">
        <title>Complete genome sequence of Methanothermus fervidus type strain (V24S).</title>
        <authorList>
            <person name="Anderson I."/>
            <person name="Djao O.D."/>
            <person name="Misra M."/>
            <person name="Chertkov O."/>
            <person name="Nolan M."/>
            <person name="Lucas S."/>
            <person name="Lapidus A."/>
            <person name="Del Rio T.G."/>
            <person name="Tice H."/>
            <person name="Cheng J.F."/>
            <person name="Tapia R."/>
            <person name="Han C."/>
            <person name="Goodwin L."/>
            <person name="Pitluck S."/>
            <person name="Liolios K."/>
            <person name="Ivanova N."/>
            <person name="Mavromatis K."/>
            <person name="Mikhailova N."/>
            <person name="Pati A."/>
            <person name="Brambilla E."/>
            <person name="Chen A."/>
            <person name="Palaniappan K."/>
            <person name="Land M."/>
            <person name="Hauser L."/>
            <person name="Chang Y.J."/>
            <person name="Jeffries C.D."/>
            <person name="Sikorski J."/>
            <person name="Spring S."/>
            <person name="Rohde M."/>
            <person name="Eichinger K."/>
            <person name="Huber H."/>
            <person name="Wirth R."/>
            <person name="Goker M."/>
            <person name="Detter J.C."/>
            <person name="Woyke T."/>
            <person name="Bristow J."/>
            <person name="Eisen J.A."/>
            <person name="Markowitz V."/>
            <person name="Hugenholtz P."/>
            <person name="Klenk H.P."/>
            <person name="Kyrpides N.C."/>
        </authorList>
    </citation>
    <scope>NUCLEOTIDE SEQUENCE [LARGE SCALE GENOMIC DNA]</scope>
    <source>
        <strain evidence="4">ATCC 43054 / DSM 2088 / JCM 10308 / V24 S</strain>
    </source>
</reference>
<protein>
    <submittedName>
        <fullName evidence="3">Abortive infection protein</fullName>
    </submittedName>
</protein>
<feature type="transmembrane region" description="Helical" evidence="1">
    <location>
        <begin position="137"/>
        <end position="156"/>
    </location>
</feature>
<feature type="transmembrane region" description="Helical" evidence="1">
    <location>
        <begin position="264"/>
        <end position="282"/>
    </location>
</feature>
<feature type="transmembrane region" description="Helical" evidence="1">
    <location>
        <begin position="21"/>
        <end position="47"/>
    </location>
</feature>
<dbReference type="EMBL" id="CP002278">
    <property type="protein sequence ID" value="ADP77376.1"/>
    <property type="molecule type" value="Genomic_DNA"/>
</dbReference>
<evidence type="ECO:0000256" key="1">
    <source>
        <dbReference type="SAM" id="Phobius"/>
    </source>
</evidence>
<feature type="transmembrane region" description="Helical" evidence="1">
    <location>
        <begin position="177"/>
        <end position="193"/>
    </location>
</feature>
<dbReference type="InterPro" id="IPR003675">
    <property type="entry name" value="Rce1/LyrA-like_dom"/>
</dbReference>
<evidence type="ECO:0000313" key="4">
    <source>
        <dbReference type="Proteomes" id="UP000002315"/>
    </source>
</evidence>
<dbReference type="OrthoDB" id="77703at2157"/>
<dbReference type="Proteomes" id="UP000002315">
    <property type="component" value="Chromosome"/>
</dbReference>
<feature type="transmembrane region" description="Helical" evidence="1">
    <location>
        <begin position="67"/>
        <end position="84"/>
    </location>
</feature>
<dbReference type="STRING" id="523846.Mfer_0577"/>
<accession>E3GYJ4</accession>
<dbReference type="KEGG" id="mfv:Mfer_0577"/>
<keyword evidence="1" id="KW-1133">Transmembrane helix</keyword>
<dbReference type="GO" id="GO:0080120">
    <property type="term" value="P:CAAX-box protein maturation"/>
    <property type="evidence" value="ECO:0007669"/>
    <property type="project" value="UniProtKB-ARBA"/>
</dbReference>
<feature type="transmembrane region" description="Helical" evidence="1">
    <location>
        <begin position="104"/>
        <end position="125"/>
    </location>
</feature>
<gene>
    <name evidence="3" type="ordered locus">Mfer_0577</name>
</gene>
<dbReference type="HOGENOM" id="CLU_052492_2_0_2"/>
<evidence type="ECO:0000259" key="2">
    <source>
        <dbReference type="Pfam" id="PF02517"/>
    </source>
</evidence>
<feature type="domain" description="CAAX prenyl protease 2/Lysostaphin resistance protein A-like" evidence="2">
    <location>
        <begin position="142"/>
        <end position="238"/>
    </location>
</feature>
<keyword evidence="1" id="KW-0812">Transmembrane</keyword>
<dbReference type="GO" id="GO:0004175">
    <property type="term" value="F:endopeptidase activity"/>
    <property type="evidence" value="ECO:0007669"/>
    <property type="project" value="UniProtKB-ARBA"/>
</dbReference>
<feature type="transmembrane region" description="Helical" evidence="1">
    <location>
        <begin position="237"/>
        <end position="258"/>
    </location>
</feature>
<dbReference type="AlphaFoldDB" id="E3GYJ4"/>
<proteinExistence type="predicted"/>
<dbReference type="Pfam" id="PF02517">
    <property type="entry name" value="Rce1-like"/>
    <property type="match status" value="1"/>
</dbReference>
<sequence length="297" mass="34135">MSNLTEFIDLAKKGKNDWWRYLISLFFILFLPAFLFIPIYILFSILGLDIVSPRTGMEGVFSLLGTNIYYCCLLLSFYISLRIFHNRKFKTVVTSHSKFRFKRFFSGFFAWSLVLTLFLLIDLYFDPHSYKLNFKMPEFLMLFLVSLATTPIQAGFEEIFFRGYALQAINLITNKRIYPVIITSIIFATGHWGNGTSLVANLDIFIDTLIYALIASIITLTDGGLEAVIGIHTANNLFSEVIVSSSYYMPLPSIFISAELPEPLFQLLFSLLSSALLIFILYRKNWNKLSTTLHKLF</sequence>
<keyword evidence="1" id="KW-0472">Membrane</keyword>
<feature type="transmembrane region" description="Helical" evidence="1">
    <location>
        <begin position="205"/>
        <end position="225"/>
    </location>
</feature>